<protein>
    <submittedName>
        <fullName evidence="1">Uncharacterized protein</fullName>
    </submittedName>
</protein>
<dbReference type="EMBL" id="BGPR01002469">
    <property type="protein sequence ID" value="GBM73993.1"/>
    <property type="molecule type" value="Genomic_DNA"/>
</dbReference>
<comment type="caution">
    <text evidence="1">The sequence shown here is derived from an EMBL/GenBank/DDBJ whole genome shotgun (WGS) entry which is preliminary data.</text>
</comment>
<evidence type="ECO:0000313" key="2">
    <source>
        <dbReference type="Proteomes" id="UP000499080"/>
    </source>
</evidence>
<gene>
    <name evidence="1" type="ORF">AVEN_21146_1</name>
</gene>
<reference evidence="1 2" key="1">
    <citation type="journal article" date="2019" name="Sci. Rep.">
        <title>Orb-weaving spider Araneus ventricosus genome elucidates the spidroin gene catalogue.</title>
        <authorList>
            <person name="Kono N."/>
            <person name="Nakamura H."/>
            <person name="Ohtoshi R."/>
            <person name="Moran D.A.P."/>
            <person name="Shinohara A."/>
            <person name="Yoshida Y."/>
            <person name="Fujiwara M."/>
            <person name="Mori M."/>
            <person name="Tomita M."/>
            <person name="Arakawa K."/>
        </authorList>
    </citation>
    <scope>NUCLEOTIDE SEQUENCE [LARGE SCALE GENOMIC DNA]</scope>
</reference>
<name>A0A4Y2I8G3_ARAVE</name>
<dbReference type="AlphaFoldDB" id="A0A4Y2I8G3"/>
<sequence length="91" mass="10514">MAHRRLLSGKKPTSFMSLVPRRRLFYSRQLDTLTSLTMAAPSTGTRLRLMAHKYAILNAYEIRLEVEIIENIGLLSKFFRQNEAKSLFKLG</sequence>
<proteinExistence type="predicted"/>
<keyword evidence="2" id="KW-1185">Reference proteome</keyword>
<organism evidence="1 2">
    <name type="scientific">Araneus ventricosus</name>
    <name type="common">Orbweaver spider</name>
    <name type="synonym">Epeira ventricosa</name>
    <dbReference type="NCBI Taxonomy" id="182803"/>
    <lineage>
        <taxon>Eukaryota</taxon>
        <taxon>Metazoa</taxon>
        <taxon>Ecdysozoa</taxon>
        <taxon>Arthropoda</taxon>
        <taxon>Chelicerata</taxon>
        <taxon>Arachnida</taxon>
        <taxon>Araneae</taxon>
        <taxon>Araneomorphae</taxon>
        <taxon>Entelegynae</taxon>
        <taxon>Araneoidea</taxon>
        <taxon>Araneidae</taxon>
        <taxon>Araneus</taxon>
    </lineage>
</organism>
<accession>A0A4Y2I8G3</accession>
<dbReference type="Proteomes" id="UP000499080">
    <property type="component" value="Unassembled WGS sequence"/>
</dbReference>
<evidence type="ECO:0000313" key="1">
    <source>
        <dbReference type="EMBL" id="GBM73993.1"/>
    </source>
</evidence>